<organism evidence="12">
    <name type="scientific">Deinococcus sp. VB142</name>
    <dbReference type="NCBI Taxonomy" id="3112952"/>
    <lineage>
        <taxon>Bacteria</taxon>
        <taxon>Thermotogati</taxon>
        <taxon>Deinococcota</taxon>
        <taxon>Deinococci</taxon>
        <taxon>Deinococcales</taxon>
        <taxon>Deinococcaceae</taxon>
        <taxon>Deinococcus</taxon>
    </lineage>
</organism>
<dbReference type="PANTHER" id="PTHR30460">
    <property type="entry name" value="MODERATE CONDUCTANCE MECHANOSENSITIVE CHANNEL YBIO"/>
    <property type="match status" value="1"/>
</dbReference>
<name>A0AAU6Q1B2_9DEIO</name>
<evidence type="ECO:0000256" key="2">
    <source>
        <dbReference type="ARBA" id="ARBA00008017"/>
    </source>
</evidence>
<comment type="subcellular location">
    <subcellularLocation>
        <location evidence="1">Cell membrane</location>
        <topology evidence="1">Multi-pass membrane protein</topology>
    </subcellularLocation>
</comment>
<keyword evidence="5 8" id="KW-1133">Transmembrane helix</keyword>
<feature type="region of interest" description="Disordered" evidence="7">
    <location>
        <begin position="360"/>
        <end position="396"/>
    </location>
</feature>
<dbReference type="InterPro" id="IPR011014">
    <property type="entry name" value="MscS_channel_TM-2"/>
</dbReference>
<dbReference type="Gene3D" id="3.30.70.100">
    <property type="match status" value="1"/>
</dbReference>
<feature type="transmembrane region" description="Helical" evidence="8">
    <location>
        <begin position="53"/>
        <end position="74"/>
    </location>
</feature>
<dbReference type="InterPro" id="IPR011066">
    <property type="entry name" value="MscS_channel_C_sf"/>
</dbReference>
<feature type="domain" description="Mechanosensitive ion channel MscS C-terminal" evidence="10">
    <location>
        <begin position="257"/>
        <end position="342"/>
    </location>
</feature>
<dbReference type="SUPFAM" id="SSF82861">
    <property type="entry name" value="Mechanosensitive channel protein MscS (YggB), transmembrane region"/>
    <property type="match status" value="1"/>
</dbReference>
<dbReference type="EMBL" id="CP149782">
    <property type="protein sequence ID" value="WYF44178.1"/>
    <property type="molecule type" value="Genomic_DNA"/>
</dbReference>
<keyword evidence="3" id="KW-1003">Cell membrane</keyword>
<evidence type="ECO:0000259" key="9">
    <source>
        <dbReference type="Pfam" id="PF00924"/>
    </source>
</evidence>
<evidence type="ECO:0000256" key="3">
    <source>
        <dbReference type="ARBA" id="ARBA00022475"/>
    </source>
</evidence>
<keyword evidence="6 8" id="KW-0472">Membrane</keyword>
<evidence type="ECO:0000313" key="12">
    <source>
        <dbReference type="EMBL" id="WYF44178.1"/>
    </source>
</evidence>
<dbReference type="InterPro" id="IPR045276">
    <property type="entry name" value="YbiO_bact"/>
</dbReference>
<evidence type="ECO:0000256" key="4">
    <source>
        <dbReference type="ARBA" id="ARBA00022692"/>
    </source>
</evidence>
<feature type="transmembrane region" description="Helical" evidence="8">
    <location>
        <begin position="141"/>
        <end position="159"/>
    </location>
</feature>
<dbReference type="Pfam" id="PF00924">
    <property type="entry name" value="MS_channel_2nd"/>
    <property type="match status" value="1"/>
</dbReference>
<dbReference type="AlphaFoldDB" id="A0AAU6Q1B2"/>
<dbReference type="GO" id="GO:0005886">
    <property type="term" value="C:plasma membrane"/>
    <property type="evidence" value="ECO:0007669"/>
    <property type="project" value="UniProtKB-SubCell"/>
</dbReference>
<evidence type="ECO:0000256" key="7">
    <source>
        <dbReference type="SAM" id="MobiDB-lite"/>
    </source>
</evidence>
<sequence length="396" mass="43497">MFDALTIQLSKPQVWVGLLLTLVVAYALYRLGRTLLRSLETHLHPRLTAALKWLLLLTVSLGWLANATHIVYLPEVPLLFDLGADIRESFRHRAGQVLVVLAMAMIAWNLVGAATGRIVVEDEFNRRSVRVQTLKGVIESTLKVVIVVVSVITLLQNLGLNTTSLLAGVSVLGLAVSFGAQNLIRDLFTGFFILLEDQYGVGDVITVNTGQLSGTVERLNLRVTVLRALDGTVHIIPNGQIQTVSVSSKDWSRVLAAVDVTYNANLDDALGVLEAVSQELYTDPQWREFFLDAPEMQGVTQLAPDGITLRALFKVQPKSQYALGREFNRRIKIAMDEAGIDIPFPQRSVSFAPGPIEIRLSENQGPKAVTTDPAAGQNRTQSPVPPSFSRDEDDER</sequence>
<keyword evidence="4 8" id="KW-0812">Transmembrane</keyword>
<dbReference type="Gene3D" id="1.10.287.1260">
    <property type="match status" value="1"/>
</dbReference>
<feature type="transmembrane region" description="Helical" evidence="8">
    <location>
        <begin position="94"/>
        <end position="120"/>
    </location>
</feature>
<feature type="domain" description="Mechanosensitive ion channel transmembrane helices 2/3" evidence="11">
    <location>
        <begin position="142"/>
        <end position="181"/>
    </location>
</feature>
<proteinExistence type="inferred from homology"/>
<dbReference type="PANTHER" id="PTHR30460:SF0">
    <property type="entry name" value="MODERATE CONDUCTANCE MECHANOSENSITIVE CHANNEL YBIO"/>
    <property type="match status" value="1"/>
</dbReference>
<dbReference type="InterPro" id="IPR049142">
    <property type="entry name" value="MS_channel_1st"/>
</dbReference>
<dbReference type="Pfam" id="PF21088">
    <property type="entry name" value="MS_channel_1st"/>
    <property type="match status" value="1"/>
</dbReference>
<feature type="transmembrane region" description="Helical" evidence="8">
    <location>
        <begin position="165"/>
        <end position="184"/>
    </location>
</feature>
<feature type="domain" description="Mechanosensitive ion channel MscS" evidence="9">
    <location>
        <begin position="182"/>
        <end position="246"/>
    </location>
</feature>
<reference evidence="12" key="1">
    <citation type="submission" date="2024-03" db="EMBL/GenBank/DDBJ databases">
        <title>Deinococcus weizhi sp. nov., isolated from human skin.</title>
        <authorList>
            <person name="Wei Z."/>
            <person name="Tian F."/>
            <person name="Yang C."/>
            <person name="Xin L.T."/>
            <person name="Wen Z.J."/>
            <person name="Lan K.C."/>
            <person name="Yu L."/>
            <person name="Zhe W."/>
            <person name="Dan F.D."/>
            <person name="Jun W."/>
            <person name="Rui Z."/>
            <person name="Yong X.J."/>
            <person name="Ting Y."/>
            <person name="Wei X."/>
            <person name="Xu Z.G."/>
            <person name="Xin Z."/>
            <person name="Dong F.G."/>
            <person name="Ni X.M."/>
            <person name="Zheng M.G."/>
            <person name="Chun Y."/>
            <person name="Qian W.X."/>
        </authorList>
    </citation>
    <scope>NUCLEOTIDE SEQUENCE</scope>
    <source>
        <strain evidence="12">VB142</strain>
    </source>
</reference>
<evidence type="ECO:0000256" key="1">
    <source>
        <dbReference type="ARBA" id="ARBA00004651"/>
    </source>
</evidence>
<evidence type="ECO:0000259" key="10">
    <source>
        <dbReference type="Pfam" id="PF21082"/>
    </source>
</evidence>
<dbReference type="InterPro" id="IPR049278">
    <property type="entry name" value="MS_channel_C"/>
</dbReference>
<dbReference type="SUPFAM" id="SSF82689">
    <property type="entry name" value="Mechanosensitive channel protein MscS (YggB), C-terminal domain"/>
    <property type="match status" value="1"/>
</dbReference>
<evidence type="ECO:0000256" key="5">
    <source>
        <dbReference type="ARBA" id="ARBA00022989"/>
    </source>
</evidence>
<dbReference type="GO" id="GO:0008381">
    <property type="term" value="F:mechanosensitive monoatomic ion channel activity"/>
    <property type="evidence" value="ECO:0007669"/>
    <property type="project" value="InterPro"/>
</dbReference>
<dbReference type="InterPro" id="IPR006685">
    <property type="entry name" value="MscS_channel_2nd"/>
</dbReference>
<dbReference type="Gene3D" id="2.30.30.60">
    <property type="match status" value="1"/>
</dbReference>
<feature type="transmembrane region" description="Helical" evidence="8">
    <location>
        <begin position="12"/>
        <end position="32"/>
    </location>
</feature>
<dbReference type="Pfam" id="PF21082">
    <property type="entry name" value="MS_channel_3rd"/>
    <property type="match status" value="1"/>
</dbReference>
<evidence type="ECO:0000256" key="8">
    <source>
        <dbReference type="SAM" id="Phobius"/>
    </source>
</evidence>
<gene>
    <name evidence="12" type="ORF">WDJ50_12310</name>
</gene>
<dbReference type="InterPro" id="IPR023408">
    <property type="entry name" value="MscS_beta-dom_sf"/>
</dbReference>
<accession>A0AAU6Q1B2</accession>
<dbReference type="RefSeq" id="WP_339095402.1">
    <property type="nucleotide sequence ID" value="NZ_CP149782.1"/>
</dbReference>
<protein>
    <submittedName>
        <fullName evidence="12">Mechanosensitive ion channel family protein</fullName>
    </submittedName>
</protein>
<comment type="similarity">
    <text evidence="2">Belongs to the MscS (TC 1.A.23) family.</text>
</comment>
<evidence type="ECO:0000256" key="6">
    <source>
        <dbReference type="ARBA" id="ARBA00023136"/>
    </source>
</evidence>
<evidence type="ECO:0000259" key="11">
    <source>
        <dbReference type="Pfam" id="PF21088"/>
    </source>
</evidence>
<dbReference type="SUPFAM" id="SSF50182">
    <property type="entry name" value="Sm-like ribonucleoproteins"/>
    <property type="match status" value="1"/>
</dbReference>
<dbReference type="InterPro" id="IPR010920">
    <property type="entry name" value="LSM_dom_sf"/>
</dbReference>